<organism evidence="2 3">
    <name type="scientific">Pukyongia salina</name>
    <dbReference type="NCBI Taxonomy" id="2094025"/>
    <lineage>
        <taxon>Bacteria</taxon>
        <taxon>Pseudomonadati</taxon>
        <taxon>Bacteroidota</taxon>
        <taxon>Flavobacteriia</taxon>
        <taxon>Flavobacteriales</taxon>
        <taxon>Flavobacteriaceae</taxon>
        <taxon>Pukyongia</taxon>
    </lineage>
</organism>
<dbReference type="OrthoDB" id="9795226at2"/>
<gene>
    <name evidence="2" type="ORF">C5O00_08780</name>
</gene>
<dbReference type="AlphaFoldDB" id="A0A2S0HX77"/>
<dbReference type="InterPro" id="IPR007474">
    <property type="entry name" value="ApaG_domain"/>
</dbReference>
<dbReference type="PROSITE" id="PS51087">
    <property type="entry name" value="APAG"/>
    <property type="match status" value="1"/>
</dbReference>
<dbReference type="RefSeq" id="WP_105216503.1">
    <property type="nucleotide sequence ID" value="NZ_CP027062.1"/>
</dbReference>
<dbReference type="PANTHER" id="PTHR14289:SF16">
    <property type="entry name" value="POLYMERASE DELTA-INTERACTING PROTEIN 2"/>
    <property type="match status" value="1"/>
</dbReference>
<evidence type="ECO:0000259" key="1">
    <source>
        <dbReference type="PROSITE" id="PS51087"/>
    </source>
</evidence>
<feature type="domain" description="ApaG" evidence="1">
    <location>
        <begin position="3"/>
        <end position="128"/>
    </location>
</feature>
<dbReference type="PANTHER" id="PTHR14289">
    <property type="entry name" value="F-BOX ONLY PROTEIN 3"/>
    <property type="match status" value="1"/>
</dbReference>
<name>A0A2S0HX77_9FLAO</name>
<dbReference type="GO" id="GO:0070987">
    <property type="term" value="P:error-free translesion synthesis"/>
    <property type="evidence" value="ECO:0007669"/>
    <property type="project" value="TreeGrafter"/>
</dbReference>
<reference evidence="2 3" key="1">
    <citation type="submission" date="2018-02" db="EMBL/GenBank/DDBJ databases">
        <title>Genomic analysis of the strain RR4-38 isolated from a seawater recirculating aquaculture system.</title>
        <authorList>
            <person name="Kim Y.-S."/>
            <person name="Jang Y.H."/>
            <person name="Kim K.-H."/>
        </authorList>
    </citation>
    <scope>NUCLEOTIDE SEQUENCE [LARGE SCALE GENOMIC DNA]</scope>
    <source>
        <strain evidence="2 3">RR4-38</strain>
    </source>
</reference>
<dbReference type="NCBIfam" id="NF003967">
    <property type="entry name" value="PRK05461.1"/>
    <property type="match status" value="1"/>
</dbReference>
<dbReference type="SUPFAM" id="SSF110069">
    <property type="entry name" value="ApaG-like"/>
    <property type="match status" value="1"/>
</dbReference>
<dbReference type="InterPro" id="IPR036767">
    <property type="entry name" value="ApaG_sf"/>
</dbReference>
<dbReference type="KEGG" id="aue:C5O00_08780"/>
<evidence type="ECO:0000313" key="3">
    <source>
        <dbReference type="Proteomes" id="UP000238442"/>
    </source>
</evidence>
<dbReference type="Gene3D" id="2.60.40.1470">
    <property type="entry name" value="ApaG domain"/>
    <property type="match status" value="1"/>
</dbReference>
<protein>
    <submittedName>
        <fullName evidence="2">Co2+/Mg2+ efflux protein ApaG</fullName>
    </submittedName>
</protein>
<proteinExistence type="predicted"/>
<sequence length="128" mass="14163">MVQQVTKGIKISVTTQYEGFLGNEHKTSYAFSYTISIENNSKDTVQLISRYWNIKDALNDTQEVSGQGVIGMKPVLEPGEVHTYSSGCMLLSPIGAMSGAFTMINFSNKSAFKVDIPSFRLFTDFAMN</sequence>
<dbReference type="EMBL" id="CP027062">
    <property type="protein sequence ID" value="AVI51262.1"/>
    <property type="molecule type" value="Genomic_DNA"/>
</dbReference>
<dbReference type="Pfam" id="PF04379">
    <property type="entry name" value="DUF525"/>
    <property type="match status" value="1"/>
</dbReference>
<accession>A0A2S0HX77</accession>
<keyword evidence="3" id="KW-1185">Reference proteome</keyword>
<dbReference type="Proteomes" id="UP000238442">
    <property type="component" value="Chromosome"/>
</dbReference>
<evidence type="ECO:0000313" key="2">
    <source>
        <dbReference type="EMBL" id="AVI51262.1"/>
    </source>
</evidence>